<evidence type="ECO:0000313" key="6">
    <source>
        <dbReference type="Proteomes" id="UP000826462"/>
    </source>
</evidence>
<dbReference type="PROSITE" id="PS01124">
    <property type="entry name" value="HTH_ARAC_FAMILY_2"/>
    <property type="match status" value="1"/>
</dbReference>
<evidence type="ECO:0000256" key="2">
    <source>
        <dbReference type="ARBA" id="ARBA00023125"/>
    </source>
</evidence>
<dbReference type="PROSITE" id="PS00041">
    <property type="entry name" value="HTH_ARAC_FAMILY_1"/>
    <property type="match status" value="1"/>
</dbReference>
<organism evidence="5 6">
    <name type="scientific">Paraburkholderia edwinii</name>
    <dbReference type="NCBI Taxonomy" id="2861782"/>
    <lineage>
        <taxon>Bacteria</taxon>
        <taxon>Pseudomonadati</taxon>
        <taxon>Pseudomonadota</taxon>
        <taxon>Betaproteobacteria</taxon>
        <taxon>Burkholderiales</taxon>
        <taxon>Burkholderiaceae</taxon>
        <taxon>Paraburkholderia</taxon>
    </lineage>
</organism>
<reference evidence="5 6" key="1">
    <citation type="submission" date="2021-07" db="EMBL/GenBank/DDBJ databases">
        <title>Paraburkholderia edwinii protects Aspergillus sp. from phenazines by acting as a toxin sponge.</title>
        <authorList>
            <person name="Dahlstrom K.M."/>
            <person name="Newman D.K."/>
        </authorList>
    </citation>
    <scope>NUCLEOTIDE SEQUENCE [LARGE SCALE GENOMIC DNA]</scope>
    <source>
        <strain evidence="5 6">Pe01</strain>
    </source>
</reference>
<keyword evidence="2" id="KW-0238">DNA-binding</keyword>
<dbReference type="Proteomes" id="UP000826462">
    <property type="component" value="Chromosome 2"/>
</dbReference>
<dbReference type="InterPro" id="IPR018060">
    <property type="entry name" value="HTH_AraC"/>
</dbReference>
<keyword evidence="3" id="KW-0804">Transcription</keyword>
<dbReference type="Gene3D" id="1.10.10.60">
    <property type="entry name" value="Homeodomain-like"/>
    <property type="match status" value="1"/>
</dbReference>
<dbReference type="InterPro" id="IPR050204">
    <property type="entry name" value="AraC_XylS_family_regulators"/>
</dbReference>
<evidence type="ECO:0000256" key="1">
    <source>
        <dbReference type="ARBA" id="ARBA00023015"/>
    </source>
</evidence>
<feature type="domain" description="HTH araC/xylS-type" evidence="4">
    <location>
        <begin position="207"/>
        <end position="305"/>
    </location>
</feature>
<dbReference type="PANTHER" id="PTHR46796">
    <property type="entry name" value="HTH-TYPE TRANSCRIPTIONAL ACTIVATOR RHAS-RELATED"/>
    <property type="match status" value="1"/>
</dbReference>
<dbReference type="EMBL" id="CP080096">
    <property type="protein sequence ID" value="QYD72494.1"/>
    <property type="molecule type" value="Genomic_DNA"/>
</dbReference>
<protein>
    <submittedName>
        <fullName evidence="5">AraC family transcriptional regulator</fullName>
    </submittedName>
</protein>
<keyword evidence="1" id="KW-0805">Transcription regulation</keyword>
<proteinExistence type="predicted"/>
<dbReference type="InterPro" id="IPR020449">
    <property type="entry name" value="Tscrpt_reg_AraC-type_HTH"/>
</dbReference>
<keyword evidence="6" id="KW-1185">Reference proteome</keyword>
<dbReference type="PRINTS" id="PR00032">
    <property type="entry name" value="HTHARAC"/>
</dbReference>
<dbReference type="InterPro" id="IPR009057">
    <property type="entry name" value="Homeodomain-like_sf"/>
</dbReference>
<dbReference type="RefSeq" id="WP_219801917.1">
    <property type="nucleotide sequence ID" value="NZ_CP080096.1"/>
</dbReference>
<evidence type="ECO:0000256" key="3">
    <source>
        <dbReference type="ARBA" id="ARBA00023163"/>
    </source>
</evidence>
<accession>A0ABX8UU01</accession>
<dbReference type="SUPFAM" id="SSF46689">
    <property type="entry name" value="Homeodomain-like"/>
    <property type="match status" value="2"/>
</dbReference>
<gene>
    <name evidence="5" type="ORF">KZJ38_22485</name>
</gene>
<dbReference type="Pfam" id="PF12833">
    <property type="entry name" value="HTH_18"/>
    <property type="match status" value="1"/>
</dbReference>
<dbReference type="PANTHER" id="PTHR46796:SF6">
    <property type="entry name" value="ARAC SUBFAMILY"/>
    <property type="match status" value="1"/>
</dbReference>
<evidence type="ECO:0000259" key="4">
    <source>
        <dbReference type="PROSITE" id="PS01124"/>
    </source>
</evidence>
<evidence type="ECO:0000313" key="5">
    <source>
        <dbReference type="EMBL" id="QYD72494.1"/>
    </source>
</evidence>
<sequence length="312" mass="35334">MTFAPFPDTAAAADPVDPPFGVHSICHTLAVSDATLERFAWLGDNLAVAIWTRETREAETAYEQPGHHTLSCYLDGGHRTERQKLPGRYGAPSRLCALPGDHESRWWVRGHMHFVHLYFLPEHFTRRAIRELDREPRELTLADRTYFEDARIASLCQSLVNDRWEDADGRLRANETAHEVLSLLLRSQGVSRTNAALKGGLAVATRRRLRDYIDSHLTQALTLGELADVANLSEYHLSRMFRVSFGLPPHAWIAQQRVERARELLRTTSLPLADVATRCGYANASHFSHRFREAVGAAPIVYRSAMRDEETQ</sequence>
<dbReference type="SMART" id="SM00342">
    <property type="entry name" value="HTH_ARAC"/>
    <property type="match status" value="1"/>
</dbReference>
<dbReference type="InterPro" id="IPR018062">
    <property type="entry name" value="HTH_AraC-typ_CS"/>
</dbReference>
<name>A0ABX8UU01_9BURK</name>